<dbReference type="Proteomes" id="UP000694255">
    <property type="component" value="Unassembled WGS sequence"/>
</dbReference>
<accession>A0A8J5UY40</accession>
<evidence type="ECO:0000313" key="5">
    <source>
        <dbReference type="Proteomes" id="UP000694255"/>
    </source>
</evidence>
<evidence type="ECO:0000313" key="4">
    <source>
        <dbReference type="EMBL" id="KAG7662824.1"/>
    </source>
</evidence>
<feature type="domain" description="NAD-dependent epimerase/dehydratase" evidence="3">
    <location>
        <begin position="2"/>
        <end position="252"/>
    </location>
</feature>
<evidence type="ECO:0000256" key="2">
    <source>
        <dbReference type="ARBA" id="ARBA00023445"/>
    </source>
</evidence>
<evidence type="ECO:0000256" key="1">
    <source>
        <dbReference type="ARBA" id="ARBA00023002"/>
    </source>
</evidence>
<organism evidence="4 5">
    <name type="scientific">[Candida] subhashii</name>
    <dbReference type="NCBI Taxonomy" id="561895"/>
    <lineage>
        <taxon>Eukaryota</taxon>
        <taxon>Fungi</taxon>
        <taxon>Dikarya</taxon>
        <taxon>Ascomycota</taxon>
        <taxon>Saccharomycotina</taxon>
        <taxon>Pichiomycetes</taxon>
        <taxon>Debaryomycetaceae</taxon>
        <taxon>Spathaspora</taxon>
    </lineage>
</organism>
<protein>
    <recommendedName>
        <fullName evidence="3">NAD-dependent epimerase/dehydratase domain-containing protein</fullName>
    </recommendedName>
</protein>
<dbReference type="InterPro" id="IPR001509">
    <property type="entry name" value="Epimerase_deHydtase"/>
</dbReference>
<gene>
    <name evidence="4" type="ORF">J8A68_003679</name>
</gene>
<comment type="caution">
    <text evidence="4">The sequence shown here is derived from an EMBL/GenBank/DDBJ whole genome shotgun (WGS) entry which is preliminary data.</text>
</comment>
<keyword evidence="1" id="KW-0560">Oxidoreductase</keyword>
<dbReference type="GO" id="GO:0016616">
    <property type="term" value="F:oxidoreductase activity, acting on the CH-OH group of donors, NAD or NADP as acceptor"/>
    <property type="evidence" value="ECO:0007669"/>
    <property type="project" value="TreeGrafter"/>
</dbReference>
<name>A0A8J5UY40_9ASCO</name>
<dbReference type="PANTHER" id="PTHR10366">
    <property type="entry name" value="NAD DEPENDENT EPIMERASE/DEHYDRATASE"/>
    <property type="match status" value="1"/>
</dbReference>
<keyword evidence="5" id="KW-1185">Reference proteome</keyword>
<reference evidence="4 5" key="1">
    <citation type="journal article" date="2021" name="DNA Res.">
        <title>Genome analysis of Candida subhashii reveals its hybrid nature and dual mitochondrial genome conformations.</title>
        <authorList>
            <person name="Mixao V."/>
            <person name="Hegedusova E."/>
            <person name="Saus E."/>
            <person name="Pryszcz L.P."/>
            <person name="Cillingova A."/>
            <person name="Nosek J."/>
            <person name="Gabaldon T."/>
        </authorList>
    </citation>
    <scope>NUCLEOTIDE SEQUENCE [LARGE SCALE GENOMIC DNA]</scope>
    <source>
        <strain evidence="4 5">CBS 10753</strain>
    </source>
</reference>
<dbReference type="GeneID" id="73470479"/>
<dbReference type="InterPro" id="IPR050425">
    <property type="entry name" value="NAD(P)_dehydrat-like"/>
</dbReference>
<sequence length="365" mass="42091">MVIVAGASSFLGKHITQALLDKNYCVIGSVRSEEQGEKLLNEFNNAKFSYEIVRDTEVKHAFDYVLDRHQNVDKFIDAVGTIPLGVNYERQLIRRSAKGVIHILQSIRHHAPNVFFHQECSRERRTELQFVSQDPNFVVDESSWNPDNVIAGKESPQAAYFYSKAVSEKEAWSFVDKQRTHFKRVTVLPAYTFGPQCFDVDVSDNLGDSTEILHSIFDLKKNYTIPQIKGLFVDARDVALAHVLALEKEEAIGKRLLLASEEFTGEAIVGILNQHYPALQFPEATVEKIGLKFDNKNTVENLRMESLIPLETSIKDGFDQYLKVKGIICYFFHMQKTLKIHEYYMENNHDIRWHRLYSFHFRVVL</sequence>
<evidence type="ECO:0000259" key="3">
    <source>
        <dbReference type="Pfam" id="PF01370"/>
    </source>
</evidence>
<dbReference type="RefSeq" id="XP_049263057.1">
    <property type="nucleotide sequence ID" value="XM_049407558.1"/>
</dbReference>
<dbReference type="PANTHER" id="PTHR10366:SF564">
    <property type="entry name" value="STEROL-4-ALPHA-CARBOXYLATE 3-DEHYDROGENASE, DECARBOXYLATING"/>
    <property type="match status" value="1"/>
</dbReference>
<dbReference type="OrthoDB" id="2735536at2759"/>
<dbReference type="EMBL" id="JAGSYN010000161">
    <property type="protein sequence ID" value="KAG7662824.1"/>
    <property type="molecule type" value="Genomic_DNA"/>
</dbReference>
<dbReference type="Pfam" id="PF01370">
    <property type="entry name" value="Epimerase"/>
    <property type="match status" value="1"/>
</dbReference>
<proteinExistence type="inferred from homology"/>
<comment type="similarity">
    <text evidence="2">Belongs to the NAD(P)-dependent epimerase/dehydratase family. Dihydroflavonol-4-reductase subfamily.</text>
</comment>
<dbReference type="AlphaFoldDB" id="A0A8J5UY40"/>